<sequence length="309" mass="34538">MAFWQTCHTFCKMFRCAEIPKEGPTITGSQTRYEEDDLVNVTCVSAPSKPAPTLKWQVNGLDLTRSPQVPEEYLTIHPVRNLTGKLQSSSLGLVFKVEKSHVDRGGGIVLRCTALLSQAYAMTSAEVIIGTQHSVTLTQPAPSRDGLNISGVRAKYRPGDNLNVNCTSSYSKPPPHLQWHVNDIAIKPILKMFKRCTIAVLCWVSQAEEEQLIRYPPERKKNGLEAAVLGLKFLVEKPHFNADELRLRCTETMSRVVDLRSEDRVLGSRATSSGLQASHDTGHSPTYIPLYEKNNRKKNVFSCVKRIYA</sequence>
<keyword evidence="4" id="KW-1185">Reference proteome</keyword>
<reference evidence="3 4" key="1">
    <citation type="submission" date="2022-01" db="EMBL/GenBank/DDBJ databases">
        <title>A chromosomal length assembly of Cordylochernes scorpioides.</title>
        <authorList>
            <person name="Zeh D."/>
            <person name="Zeh J."/>
        </authorList>
    </citation>
    <scope>NUCLEOTIDE SEQUENCE [LARGE SCALE GENOMIC DNA]</scope>
    <source>
        <strain evidence="3">IN4F17</strain>
        <tissue evidence="3">Whole Body</tissue>
    </source>
</reference>
<dbReference type="Proteomes" id="UP001235939">
    <property type="component" value="Chromosome 02"/>
</dbReference>
<evidence type="ECO:0000313" key="4">
    <source>
        <dbReference type="Proteomes" id="UP001235939"/>
    </source>
</evidence>
<dbReference type="InterPro" id="IPR013162">
    <property type="entry name" value="CD80_C2-set"/>
</dbReference>
<name>A0ABY6K2R2_9ARAC</name>
<feature type="domain" description="Ig-like" evidence="2">
    <location>
        <begin position="24"/>
        <end position="128"/>
    </location>
</feature>
<dbReference type="SUPFAM" id="SSF48726">
    <property type="entry name" value="Immunoglobulin"/>
    <property type="match status" value="1"/>
</dbReference>
<dbReference type="Pfam" id="PF08205">
    <property type="entry name" value="C2-set_2"/>
    <property type="match status" value="1"/>
</dbReference>
<dbReference type="InterPro" id="IPR036179">
    <property type="entry name" value="Ig-like_dom_sf"/>
</dbReference>
<accession>A0ABY6K2R2</accession>
<dbReference type="EMBL" id="CP092864">
    <property type="protein sequence ID" value="UYV62902.1"/>
    <property type="molecule type" value="Genomic_DNA"/>
</dbReference>
<evidence type="ECO:0000259" key="2">
    <source>
        <dbReference type="PROSITE" id="PS50835"/>
    </source>
</evidence>
<organism evidence="3 4">
    <name type="scientific">Cordylochernes scorpioides</name>
    <dbReference type="NCBI Taxonomy" id="51811"/>
    <lineage>
        <taxon>Eukaryota</taxon>
        <taxon>Metazoa</taxon>
        <taxon>Ecdysozoa</taxon>
        <taxon>Arthropoda</taxon>
        <taxon>Chelicerata</taxon>
        <taxon>Arachnida</taxon>
        <taxon>Pseudoscorpiones</taxon>
        <taxon>Cheliferoidea</taxon>
        <taxon>Chernetidae</taxon>
        <taxon>Cordylochernes</taxon>
    </lineage>
</organism>
<proteinExistence type="predicted"/>
<dbReference type="PANTHER" id="PTHR21261:SF15">
    <property type="entry name" value="BEATEN PATH IIIA, ISOFORM D-RELATED"/>
    <property type="match status" value="1"/>
</dbReference>
<dbReference type="InterPro" id="IPR013783">
    <property type="entry name" value="Ig-like_fold"/>
</dbReference>
<dbReference type="PROSITE" id="PS50835">
    <property type="entry name" value="IG_LIKE"/>
    <property type="match status" value="1"/>
</dbReference>
<dbReference type="PANTHER" id="PTHR21261">
    <property type="entry name" value="BEAT PROTEIN"/>
    <property type="match status" value="1"/>
</dbReference>
<dbReference type="InterPro" id="IPR007110">
    <property type="entry name" value="Ig-like_dom"/>
</dbReference>
<dbReference type="Gene3D" id="2.60.40.10">
    <property type="entry name" value="Immunoglobulins"/>
    <property type="match status" value="1"/>
</dbReference>
<feature type="non-terminal residue" evidence="3">
    <location>
        <position position="1"/>
    </location>
</feature>
<keyword evidence="1" id="KW-1015">Disulfide bond</keyword>
<evidence type="ECO:0000256" key="1">
    <source>
        <dbReference type="ARBA" id="ARBA00023157"/>
    </source>
</evidence>
<protein>
    <recommendedName>
        <fullName evidence="2">Ig-like domain-containing protein</fullName>
    </recommendedName>
</protein>
<evidence type="ECO:0000313" key="3">
    <source>
        <dbReference type="EMBL" id="UYV62902.1"/>
    </source>
</evidence>
<gene>
    <name evidence="3" type="ORF">LAZ67_2002379</name>
</gene>